<organism evidence="1 2">
    <name type="scientific">Mycolicibacterium sediminis</name>
    <dbReference type="NCBI Taxonomy" id="1286180"/>
    <lineage>
        <taxon>Bacteria</taxon>
        <taxon>Bacillati</taxon>
        <taxon>Actinomycetota</taxon>
        <taxon>Actinomycetes</taxon>
        <taxon>Mycobacteriales</taxon>
        <taxon>Mycobacteriaceae</taxon>
        <taxon>Mycolicibacterium</taxon>
    </lineage>
</organism>
<proteinExistence type="predicted"/>
<dbReference type="InterPro" id="IPR012349">
    <property type="entry name" value="Split_barrel_FMN-bd"/>
</dbReference>
<dbReference type="EMBL" id="AP022588">
    <property type="protein sequence ID" value="BBY28149.1"/>
    <property type="molecule type" value="Genomic_DNA"/>
</dbReference>
<keyword evidence="2" id="KW-1185">Reference proteome</keyword>
<accession>A0A7I7QP29</accession>
<gene>
    <name evidence="1" type="ORF">MSEDJ_22450</name>
</gene>
<dbReference type="Proteomes" id="UP000467193">
    <property type="component" value="Chromosome"/>
</dbReference>
<protein>
    <submittedName>
        <fullName evidence="1">Uncharacterized protein</fullName>
    </submittedName>
</protein>
<evidence type="ECO:0000313" key="1">
    <source>
        <dbReference type="EMBL" id="BBY28149.1"/>
    </source>
</evidence>
<reference evidence="1 2" key="1">
    <citation type="journal article" date="2019" name="Emerg. Microbes Infect.">
        <title>Comprehensive subspecies identification of 175 nontuberculous mycobacteria species based on 7547 genomic profiles.</title>
        <authorList>
            <person name="Matsumoto Y."/>
            <person name="Kinjo T."/>
            <person name="Motooka D."/>
            <person name="Nabeya D."/>
            <person name="Jung N."/>
            <person name="Uechi K."/>
            <person name="Horii T."/>
            <person name="Iida T."/>
            <person name="Fujita J."/>
            <person name="Nakamura S."/>
        </authorList>
    </citation>
    <scope>NUCLEOTIDE SEQUENCE [LARGE SCALE GENOMIC DNA]</scope>
    <source>
        <strain evidence="1 2">JCM 17899</strain>
    </source>
</reference>
<dbReference type="Gene3D" id="2.30.110.10">
    <property type="entry name" value="Electron Transport, Fmn-binding Protein, Chain A"/>
    <property type="match status" value="1"/>
</dbReference>
<dbReference type="AlphaFoldDB" id="A0A7I7QP29"/>
<evidence type="ECO:0000313" key="2">
    <source>
        <dbReference type="Proteomes" id="UP000467193"/>
    </source>
</evidence>
<name>A0A7I7QP29_9MYCO</name>
<dbReference type="KEGG" id="msei:MSEDJ_22450"/>
<sequence length="66" mass="7345">MHRQVGLTQARISASETSRIGASPIVLDASRKTDVYERIIELAPGFGEYEKRTDRVIPVFELTPTA</sequence>